<proteinExistence type="inferred from homology"/>
<keyword evidence="9" id="KW-0963">Cytoplasm</keyword>
<gene>
    <name evidence="12" type="primary">hemN</name>
    <name evidence="12" type="ORF">SGLAD_v1c03490</name>
</gene>
<protein>
    <recommendedName>
        <fullName evidence="2 9">Heme chaperone HemW</fullName>
    </recommendedName>
</protein>
<evidence type="ECO:0000256" key="4">
    <source>
        <dbReference type="ARBA" id="ARBA00022691"/>
    </source>
</evidence>
<dbReference type="InterPro" id="IPR004559">
    <property type="entry name" value="HemW-like"/>
</dbReference>
<dbReference type="PANTHER" id="PTHR13932:SF5">
    <property type="entry name" value="RADICAL S-ADENOSYL METHIONINE DOMAIN-CONTAINING PROTEIN 1, MITOCHONDRIAL"/>
    <property type="match status" value="1"/>
</dbReference>
<evidence type="ECO:0000256" key="1">
    <source>
        <dbReference type="ARBA" id="ARBA00006100"/>
    </source>
</evidence>
<keyword evidence="8 9" id="KW-0143">Chaperone</keyword>
<reference evidence="12 13" key="1">
    <citation type="submission" date="2019-03" db="EMBL/GenBank/DDBJ databases">
        <title>Complete genome sequence of Spiroplasma gladiatoris TG-1 (DSM 22552).</title>
        <authorList>
            <person name="Lin Y.-C."/>
            <person name="Chou L."/>
            <person name="Kuo C.-H."/>
        </authorList>
    </citation>
    <scope>NUCLEOTIDE SEQUENCE [LARGE SCALE GENOMIC DNA]</scope>
    <source>
        <strain evidence="12 13">TG-1</strain>
    </source>
</reference>
<accession>A0A4P7AIH2</accession>
<evidence type="ECO:0000313" key="12">
    <source>
        <dbReference type="EMBL" id="QBQ07548.1"/>
    </source>
</evidence>
<keyword evidence="4 9" id="KW-0949">S-adenosyl-L-methionine</keyword>
<dbReference type="PROSITE" id="PS51918">
    <property type="entry name" value="RADICAL_SAM"/>
    <property type="match status" value="1"/>
</dbReference>
<dbReference type="OrthoDB" id="9808022at2"/>
<feature type="domain" description="Radical SAM core" evidence="11">
    <location>
        <begin position="7"/>
        <end position="238"/>
    </location>
</feature>
<evidence type="ECO:0000256" key="10">
    <source>
        <dbReference type="SAM" id="Coils"/>
    </source>
</evidence>
<dbReference type="Pfam" id="PF06969">
    <property type="entry name" value="HemN_C"/>
    <property type="match status" value="1"/>
</dbReference>
<comment type="similarity">
    <text evidence="1">Belongs to the anaerobic coproporphyrinogen-III oxidase family. HemW subfamily.</text>
</comment>
<organism evidence="12 13">
    <name type="scientific">Spiroplasma gladiatoris</name>
    <dbReference type="NCBI Taxonomy" id="2143"/>
    <lineage>
        <taxon>Bacteria</taxon>
        <taxon>Bacillati</taxon>
        <taxon>Mycoplasmatota</taxon>
        <taxon>Mollicutes</taxon>
        <taxon>Entomoplasmatales</taxon>
        <taxon>Spiroplasmataceae</taxon>
        <taxon>Spiroplasma</taxon>
    </lineage>
</organism>
<dbReference type="InterPro" id="IPR006638">
    <property type="entry name" value="Elp3/MiaA/NifB-like_rSAM"/>
</dbReference>
<dbReference type="PANTHER" id="PTHR13932">
    <property type="entry name" value="COPROPORPHYRINIGEN III OXIDASE"/>
    <property type="match status" value="1"/>
</dbReference>
<dbReference type="GO" id="GO:0046872">
    <property type="term" value="F:metal ion binding"/>
    <property type="evidence" value="ECO:0007669"/>
    <property type="project" value="UniProtKB-UniRule"/>
</dbReference>
<dbReference type="Proteomes" id="UP000294309">
    <property type="component" value="Chromosome"/>
</dbReference>
<feature type="coiled-coil region" evidence="10">
    <location>
        <begin position="40"/>
        <end position="67"/>
    </location>
</feature>
<evidence type="ECO:0000256" key="3">
    <source>
        <dbReference type="ARBA" id="ARBA00022617"/>
    </source>
</evidence>
<comment type="function">
    <text evidence="9">Probably acts as a heme chaperone, transferring heme to an unknown acceptor. Binds one molecule of heme per monomer, possibly covalently. Binds 1 [4Fe-4S] cluster. The cluster is coordinated with 3 cysteines and an exchangeable S-adenosyl-L-methionine.</text>
</comment>
<evidence type="ECO:0000256" key="2">
    <source>
        <dbReference type="ARBA" id="ARBA00017228"/>
    </source>
</evidence>
<keyword evidence="3 9" id="KW-0349">Heme</keyword>
<dbReference type="SFLD" id="SFLDG01065">
    <property type="entry name" value="anaerobic_coproporphyrinogen-I"/>
    <property type="match status" value="1"/>
</dbReference>
<sequence>MTKSQKLIDRKINSLYVHIPFCEHICFYCDFAKVIKPKDKKNIETYLNNLEVELNSYNDKLNDLETIYIGGGTPSCLDPIDTKRMLEILKKYSKNTNEFEYCIELNPESINEQNLILYKEYNINRLSIGIQTFDNDLLKKIGRIHDNSIAIEKYKLARFFGFENISIDLMYNLFNQKIEHIKTDIDFIKELKPDHISWYSLIIKDESIWGKKNFKKPLNDEYFDEHINKNLSSLGYQRYEISNYCLNQKFSKHNLNYWNNSLFVGVGFGASGFEQIEGKYYLTNNKGNVLNYKKQFELVSTQDYYFQIFMMGLRLVEGIDITLEKNILAYQYFEEKLNNIINKGWLVKEANFIKCTKKGYDILNEILVELL</sequence>
<dbReference type="NCBIfam" id="TIGR00539">
    <property type="entry name" value="hemN_rel"/>
    <property type="match status" value="1"/>
</dbReference>
<keyword evidence="10" id="KW-0175">Coiled coil</keyword>
<evidence type="ECO:0000256" key="5">
    <source>
        <dbReference type="ARBA" id="ARBA00022723"/>
    </source>
</evidence>
<keyword evidence="5 9" id="KW-0479">Metal-binding</keyword>
<evidence type="ECO:0000256" key="9">
    <source>
        <dbReference type="RuleBase" id="RU364116"/>
    </source>
</evidence>
<dbReference type="SUPFAM" id="SSF102114">
    <property type="entry name" value="Radical SAM enzymes"/>
    <property type="match status" value="1"/>
</dbReference>
<evidence type="ECO:0000313" key="13">
    <source>
        <dbReference type="Proteomes" id="UP000294309"/>
    </source>
</evidence>
<evidence type="ECO:0000256" key="7">
    <source>
        <dbReference type="ARBA" id="ARBA00023014"/>
    </source>
</evidence>
<keyword evidence="6 9" id="KW-0408">Iron</keyword>
<dbReference type="CDD" id="cd01335">
    <property type="entry name" value="Radical_SAM"/>
    <property type="match status" value="1"/>
</dbReference>
<evidence type="ECO:0000259" key="11">
    <source>
        <dbReference type="PROSITE" id="PS51918"/>
    </source>
</evidence>
<dbReference type="Gene3D" id="3.20.20.70">
    <property type="entry name" value="Aldolase class I"/>
    <property type="match status" value="1"/>
</dbReference>
<keyword evidence="9" id="KW-0004">4Fe-4S</keyword>
<dbReference type="EMBL" id="CP038013">
    <property type="protein sequence ID" value="QBQ07548.1"/>
    <property type="molecule type" value="Genomic_DNA"/>
</dbReference>
<dbReference type="AlphaFoldDB" id="A0A4P7AIH2"/>
<dbReference type="GO" id="GO:0005737">
    <property type="term" value="C:cytoplasm"/>
    <property type="evidence" value="ECO:0007669"/>
    <property type="project" value="UniProtKB-SubCell"/>
</dbReference>
<dbReference type="GO" id="GO:0051539">
    <property type="term" value="F:4 iron, 4 sulfur cluster binding"/>
    <property type="evidence" value="ECO:0007669"/>
    <property type="project" value="UniProtKB-UniRule"/>
</dbReference>
<dbReference type="KEGG" id="sgq:SGLAD_v1c03490"/>
<dbReference type="SMART" id="SM00729">
    <property type="entry name" value="Elp3"/>
    <property type="match status" value="1"/>
</dbReference>
<keyword evidence="13" id="KW-1185">Reference proteome</keyword>
<dbReference type="SFLD" id="SFLDS00029">
    <property type="entry name" value="Radical_SAM"/>
    <property type="match status" value="1"/>
</dbReference>
<dbReference type="SFLD" id="SFLDF00562">
    <property type="entry name" value="HemN-like__clustered_with_heat"/>
    <property type="match status" value="1"/>
</dbReference>
<dbReference type="InterPro" id="IPR058240">
    <property type="entry name" value="rSAM_sf"/>
</dbReference>
<dbReference type="InterPro" id="IPR007197">
    <property type="entry name" value="rSAM"/>
</dbReference>
<dbReference type="GO" id="GO:0006779">
    <property type="term" value="P:porphyrin-containing compound biosynthetic process"/>
    <property type="evidence" value="ECO:0007669"/>
    <property type="project" value="InterPro"/>
</dbReference>
<dbReference type="RefSeq" id="WP_134297339.1">
    <property type="nucleotide sequence ID" value="NZ_CP038013.1"/>
</dbReference>
<dbReference type="GO" id="GO:0004109">
    <property type="term" value="F:coproporphyrinogen oxidase activity"/>
    <property type="evidence" value="ECO:0007669"/>
    <property type="project" value="InterPro"/>
</dbReference>
<name>A0A4P7AIH2_9MOLU</name>
<keyword evidence="7 9" id="KW-0411">Iron-sulfur</keyword>
<evidence type="ECO:0000256" key="6">
    <source>
        <dbReference type="ARBA" id="ARBA00023004"/>
    </source>
</evidence>
<comment type="subcellular location">
    <subcellularLocation>
        <location evidence="9">Cytoplasm</location>
    </subcellularLocation>
</comment>
<dbReference type="Pfam" id="PF04055">
    <property type="entry name" value="Radical_SAM"/>
    <property type="match status" value="1"/>
</dbReference>
<dbReference type="InterPro" id="IPR010723">
    <property type="entry name" value="HemN_C"/>
</dbReference>
<dbReference type="InterPro" id="IPR034505">
    <property type="entry name" value="Coproporphyrinogen-III_oxidase"/>
</dbReference>
<dbReference type="InterPro" id="IPR013785">
    <property type="entry name" value="Aldolase_TIM"/>
</dbReference>
<evidence type="ECO:0000256" key="8">
    <source>
        <dbReference type="ARBA" id="ARBA00023186"/>
    </source>
</evidence>